<dbReference type="Gene3D" id="1.10.10.60">
    <property type="entry name" value="Homeodomain-like"/>
    <property type="match status" value="1"/>
</dbReference>
<evidence type="ECO:0000256" key="3">
    <source>
        <dbReference type="ARBA" id="ARBA00023163"/>
    </source>
</evidence>
<dbReference type="InterPro" id="IPR009057">
    <property type="entry name" value="Homeodomain-like_sf"/>
</dbReference>
<gene>
    <name evidence="6" type="ORF">GCM10023209_17150</name>
</gene>
<dbReference type="InterPro" id="IPR050109">
    <property type="entry name" value="HTH-type_TetR-like_transc_reg"/>
</dbReference>
<keyword evidence="3" id="KW-0804">Transcription</keyword>
<dbReference type="RefSeq" id="WP_259550270.1">
    <property type="nucleotide sequence ID" value="NZ_JANXIR010000005.1"/>
</dbReference>
<dbReference type="Gene3D" id="1.10.357.10">
    <property type="entry name" value="Tetracycline Repressor, domain 2"/>
    <property type="match status" value="1"/>
</dbReference>
<comment type="caution">
    <text evidence="6">The sequence shown here is derived from an EMBL/GenBank/DDBJ whole genome shotgun (WGS) entry which is preliminary data.</text>
</comment>
<name>A0ABP9L969_9RHOB</name>
<evidence type="ECO:0000256" key="2">
    <source>
        <dbReference type="ARBA" id="ARBA00023125"/>
    </source>
</evidence>
<dbReference type="PANTHER" id="PTHR30055:SF234">
    <property type="entry name" value="HTH-TYPE TRANSCRIPTIONAL REGULATOR BETI"/>
    <property type="match status" value="1"/>
</dbReference>
<sequence>MALDRIEEDSYAAALLAAAEAQSKGQRTRAAILSAACEALEGTTPDGLRVAELCRAAGISNGTFYLYFEDRDALLSALLAGFIAYLQARLRAGADSGGGGGGDPLRAATARYVRLFRLNRGLMRCLVHHHDQLPQARAAFHRLNHDWLTRVAGAAALQREKAGADPLPQDEALRRAYALGGMVDQYLSGLWLSRDPSLIAVSGDEEAVIGTLTHIWKKGMEG</sequence>
<dbReference type="InterPro" id="IPR001647">
    <property type="entry name" value="HTH_TetR"/>
</dbReference>
<dbReference type="PANTHER" id="PTHR30055">
    <property type="entry name" value="HTH-TYPE TRANSCRIPTIONAL REGULATOR RUTR"/>
    <property type="match status" value="1"/>
</dbReference>
<dbReference type="Proteomes" id="UP001499910">
    <property type="component" value="Unassembled WGS sequence"/>
</dbReference>
<organism evidence="6 7">
    <name type="scientific">[Roseibacterium] beibuensis</name>
    <dbReference type="NCBI Taxonomy" id="1193142"/>
    <lineage>
        <taxon>Bacteria</taxon>
        <taxon>Pseudomonadati</taxon>
        <taxon>Pseudomonadota</taxon>
        <taxon>Alphaproteobacteria</taxon>
        <taxon>Rhodobacterales</taxon>
        <taxon>Roseobacteraceae</taxon>
        <taxon>Roseicyclus</taxon>
    </lineage>
</organism>
<evidence type="ECO:0000259" key="5">
    <source>
        <dbReference type="PROSITE" id="PS50977"/>
    </source>
</evidence>
<dbReference type="SUPFAM" id="SSF46689">
    <property type="entry name" value="Homeodomain-like"/>
    <property type="match status" value="1"/>
</dbReference>
<feature type="domain" description="HTH tetR-type" evidence="5">
    <location>
        <begin position="26"/>
        <end position="86"/>
    </location>
</feature>
<keyword evidence="1" id="KW-0805">Transcription regulation</keyword>
<dbReference type="InterPro" id="IPR036271">
    <property type="entry name" value="Tet_transcr_reg_TetR-rel_C_sf"/>
</dbReference>
<dbReference type="SUPFAM" id="SSF48498">
    <property type="entry name" value="Tetracyclin repressor-like, C-terminal domain"/>
    <property type="match status" value="1"/>
</dbReference>
<dbReference type="PROSITE" id="PS50977">
    <property type="entry name" value="HTH_TETR_2"/>
    <property type="match status" value="1"/>
</dbReference>
<evidence type="ECO:0000256" key="1">
    <source>
        <dbReference type="ARBA" id="ARBA00023015"/>
    </source>
</evidence>
<evidence type="ECO:0000256" key="4">
    <source>
        <dbReference type="PROSITE-ProRule" id="PRU00335"/>
    </source>
</evidence>
<proteinExistence type="predicted"/>
<keyword evidence="2 4" id="KW-0238">DNA-binding</keyword>
<dbReference type="Pfam" id="PF00440">
    <property type="entry name" value="TetR_N"/>
    <property type="match status" value="1"/>
</dbReference>
<protein>
    <submittedName>
        <fullName evidence="6">TetR/AcrR family transcriptional regulator</fullName>
    </submittedName>
</protein>
<feature type="DNA-binding region" description="H-T-H motif" evidence="4">
    <location>
        <begin position="49"/>
        <end position="68"/>
    </location>
</feature>
<dbReference type="EMBL" id="BAABHW010000002">
    <property type="protein sequence ID" value="GAA5072365.1"/>
    <property type="molecule type" value="Genomic_DNA"/>
</dbReference>
<evidence type="ECO:0000313" key="7">
    <source>
        <dbReference type="Proteomes" id="UP001499910"/>
    </source>
</evidence>
<evidence type="ECO:0000313" key="6">
    <source>
        <dbReference type="EMBL" id="GAA5072365.1"/>
    </source>
</evidence>
<reference evidence="7" key="1">
    <citation type="journal article" date="2019" name="Int. J. Syst. Evol. Microbiol.">
        <title>The Global Catalogue of Microorganisms (GCM) 10K type strain sequencing project: providing services to taxonomists for standard genome sequencing and annotation.</title>
        <authorList>
            <consortium name="The Broad Institute Genomics Platform"/>
            <consortium name="The Broad Institute Genome Sequencing Center for Infectious Disease"/>
            <person name="Wu L."/>
            <person name="Ma J."/>
        </authorList>
    </citation>
    <scope>NUCLEOTIDE SEQUENCE [LARGE SCALE GENOMIC DNA]</scope>
    <source>
        <strain evidence="7">JCM 18015</strain>
    </source>
</reference>
<accession>A0ABP9L969</accession>
<keyword evidence="7" id="KW-1185">Reference proteome</keyword>